<dbReference type="Proteomes" id="UP000003861">
    <property type="component" value="Unassembled WGS sequence"/>
</dbReference>
<proteinExistence type="predicted"/>
<comment type="caution">
    <text evidence="2">The sequence shown here is derived from an EMBL/GenBank/DDBJ whole genome shotgun (WGS) entry which is preliminary data.</text>
</comment>
<evidence type="ECO:0000259" key="1">
    <source>
        <dbReference type="Pfam" id="PF23455"/>
    </source>
</evidence>
<accession>U2DJP2</accession>
<dbReference type="InterPro" id="IPR055553">
    <property type="entry name" value="DUF7129"/>
</dbReference>
<dbReference type="AlphaFoldDB" id="U2DJP2"/>
<reference evidence="2 3" key="1">
    <citation type="journal article" date="2011" name="J. Bacteriol.">
        <title>Genome sequence of Halorhabdus tiamatea, the first archaeon isolated from a deep-sea anoxic brine lake.</title>
        <authorList>
            <person name="Antunes A."/>
            <person name="Alam I."/>
            <person name="Bajic V.B."/>
            <person name="Stingl U."/>
        </authorList>
    </citation>
    <scope>NUCLEOTIDE SEQUENCE [LARGE SCALE GENOMIC DNA]</scope>
    <source>
        <strain evidence="2 3">SARL4B</strain>
    </source>
</reference>
<evidence type="ECO:0000313" key="3">
    <source>
        <dbReference type="Proteomes" id="UP000003861"/>
    </source>
</evidence>
<name>U2DJP2_9EURY</name>
<dbReference type="SUPFAM" id="SSF57802">
    <property type="entry name" value="Rubredoxin-like"/>
    <property type="match status" value="1"/>
</dbReference>
<gene>
    <name evidence="2" type="ORF">HLRTI_001845</name>
</gene>
<dbReference type="NCBIfam" id="NF033497">
    <property type="entry name" value="rubre_like_arch"/>
    <property type="match status" value="1"/>
</dbReference>
<protein>
    <recommendedName>
        <fullName evidence="1">DUF7129 domain-containing protein</fullName>
    </recommendedName>
</protein>
<evidence type="ECO:0000313" key="2">
    <source>
        <dbReference type="EMBL" id="ERJ06082.1"/>
    </source>
</evidence>
<feature type="domain" description="DUF7129" evidence="1">
    <location>
        <begin position="19"/>
        <end position="51"/>
    </location>
</feature>
<organism evidence="2 3">
    <name type="scientific">Halorhabdus tiamatea SARL4B</name>
    <dbReference type="NCBI Taxonomy" id="1033806"/>
    <lineage>
        <taxon>Archaea</taxon>
        <taxon>Methanobacteriati</taxon>
        <taxon>Methanobacteriota</taxon>
        <taxon>Stenosarchaea group</taxon>
        <taxon>Halobacteria</taxon>
        <taxon>Halobacteriales</taxon>
        <taxon>Haloarculaceae</taxon>
        <taxon>Halorhabdus</taxon>
    </lineage>
</organism>
<dbReference type="eggNOG" id="arCOG08151">
    <property type="taxonomic scope" value="Archaea"/>
</dbReference>
<dbReference type="Pfam" id="PF23455">
    <property type="entry name" value="DUF7129"/>
    <property type="match status" value="1"/>
</dbReference>
<dbReference type="EMBL" id="AFNT02000020">
    <property type="protein sequence ID" value="ERJ06082.1"/>
    <property type="molecule type" value="Genomic_DNA"/>
</dbReference>
<reference evidence="2 3" key="2">
    <citation type="journal article" date="2013" name="PLoS ONE">
        <title>INDIGO - INtegrated Data Warehouse of MIcrobial GenOmes with Examples from the Red Sea Extremophiles.</title>
        <authorList>
            <person name="Alam I."/>
            <person name="Antunes A."/>
            <person name="Kamau A.A."/>
            <person name="Ba Alawi W."/>
            <person name="Kalkatawi M."/>
            <person name="Stingl U."/>
            <person name="Bajic V.B."/>
        </authorList>
    </citation>
    <scope>NUCLEOTIDE SEQUENCE [LARGE SCALE GENOMIC DNA]</scope>
    <source>
        <strain evidence="2 3">SARL4B</strain>
    </source>
</reference>
<dbReference type="PATRIC" id="fig|1033806.13.peg.1618"/>
<sequence>MYRSMPHSQDVENDTANVTSKFECMGCGRIVEAETHPGQCSECGGEFQNRAKSLE</sequence>